<dbReference type="AlphaFoldDB" id="A0A565B3Q1"/>
<evidence type="ECO:0000313" key="2">
    <source>
        <dbReference type="EMBL" id="VVA95963.1"/>
    </source>
</evidence>
<gene>
    <name evidence="2" type="ORF">ANE_LOCUS6408</name>
</gene>
<reference evidence="2" key="1">
    <citation type="submission" date="2019-07" db="EMBL/GenBank/DDBJ databases">
        <authorList>
            <person name="Dittberner H."/>
        </authorList>
    </citation>
    <scope>NUCLEOTIDE SEQUENCE [LARGE SCALE GENOMIC DNA]</scope>
</reference>
<name>A0A565B3Q1_9BRAS</name>
<evidence type="ECO:0000313" key="3">
    <source>
        <dbReference type="Proteomes" id="UP000489600"/>
    </source>
</evidence>
<keyword evidence="1" id="KW-1133">Transmembrane helix</keyword>
<keyword evidence="1" id="KW-0472">Membrane</keyword>
<feature type="transmembrane region" description="Helical" evidence="1">
    <location>
        <begin position="17"/>
        <end position="43"/>
    </location>
</feature>
<dbReference type="EMBL" id="CABITT030000002">
    <property type="protein sequence ID" value="VVA95963.1"/>
    <property type="molecule type" value="Genomic_DNA"/>
</dbReference>
<organism evidence="2 3">
    <name type="scientific">Arabis nemorensis</name>
    <dbReference type="NCBI Taxonomy" id="586526"/>
    <lineage>
        <taxon>Eukaryota</taxon>
        <taxon>Viridiplantae</taxon>
        <taxon>Streptophyta</taxon>
        <taxon>Embryophyta</taxon>
        <taxon>Tracheophyta</taxon>
        <taxon>Spermatophyta</taxon>
        <taxon>Magnoliopsida</taxon>
        <taxon>eudicotyledons</taxon>
        <taxon>Gunneridae</taxon>
        <taxon>Pentapetalae</taxon>
        <taxon>rosids</taxon>
        <taxon>malvids</taxon>
        <taxon>Brassicales</taxon>
        <taxon>Brassicaceae</taxon>
        <taxon>Arabideae</taxon>
        <taxon>Arabis</taxon>
    </lineage>
</organism>
<feature type="transmembrane region" description="Helical" evidence="1">
    <location>
        <begin position="107"/>
        <end position="127"/>
    </location>
</feature>
<keyword evidence="1" id="KW-0812">Transmembrane</keyword>
<keyword evidence="3" id="KW-1185">Reference proteome</keyword>
<protein>
    <submittedName>
        <fullName evidence="2">Uncharacterized protein</fullName>
    </submittedName>
</protein>
<sequence length="128" mass="13909">MERGEILFPPLLSIFTAWIRLIGGYHSTGAGSHLFLLSLVLYIRSPAIRGGPPCARFWLRFVRILRWEEGVSVSGSSRLEGDAGLDLFVVTRVLGLSILLLVSNSGFALIAVSGFGLVFILVLFLGFG</sequence>
<evidence type="ECO:0000256" key="1">
    <source>
        <dbReference type="SAM" id="Phobius"/>
    </source>
</evidence>
<dbReference type="Proteomes" id="UP000489600">
    <property type="component" value="Unassembled WGS sequence"/>
</dbReference>
<accession>A0A565B3Q1</accession>
<proteinExistence type="predicted"/>
<comment type="caution">
    <text evidence="2">The sequence shown here is derived from an EMBL/GenBank/DDBJ whole genome shotgun (WGS) entry which is preliminary data.</text>
</comment>